<dbReference type="RefSeq" id="WP_192775193.1">
    <property type="nucleotide sequence ID" value="NZ_BAAASY010000044.1"/>
</dbReference>
<feature type="transmembrane region" description="Helical" evidence="1">
    <location>
        <begin position="201"/>
        <end position="224"/>
    </location>
</feature>
<dbReference type="InterPro" id="IPR021315">
    <property type="entry name" value="Gap/Sap"/>
</dbReference>
<reference evidence="2 3" key="1">
    <citation type="submission" date="2020-10" db="EMBL/GenBank/DDBJ databases">
        <title>Sequencing the genomes of 1000 actinobacteria strains.</title>
        <authorList>
            <person name="Klenk H.-P."/>
        </authorList>
    </citation>
    <scope>NUCLEOTIDE SEQUENCE [LARGE SCALE GENOMIC DNA]</scope>
    <source>
        <strain evidence="2 3">DSM 43748</strain>
    </source>
</reference>
<sequence length="225" mass="22805">MGTALGDVLGLAAGVAISPLPIIAIIIILGTPSGRLNGLLFTLGWVVGLFALGAVMLAIGGPAADSTPSKPAAWVGGLKLGLGVLLVLLGARQWHRRPPAGEEAELPKWMAAIDRFSPAKVLGLGVMLSAANLKNAPLTIAAGASISATAIPDAQKVATLALFVIIASLGLLVPLGVFLITGERAKAMLGNWRGWAARHNIAIMAVLFAVLGLKLLGDGIGILVS</sequence>
<keyword evidence="1" id="KW-0472">Membrane</keyword>
<accession>A0ABR9KDH7</accession>
<dbReference type="Proteomes" id="UP000661607">
    <property type="component" value="Unassembled WGS sequence"/>
</dbReference>
<feature type="transmembrane region" description="Helical" evidence="1">
    <location>
        <begin position="12"/>
        <end position="31"/>
    </location>
</feature>
<comment type="caution">
    <text evidence="2">The sequence shown here is derived from an EMBL/GenBank/DDBJ whole genome shotgun (WGS) entry which is preliminary data.</text>
</comment>
<name>A0ABR9KDH7_9ACTN</name>
<dbReference type="Pfam" id="PF11139">
    <property type="entry name" value="SfLAP"/>
    <property type="match status" value="1"/>
</dbReference>
<feature type="transmembrane region" description="Helical" evidence="1">
    <location>
        <begin position="160"/>
        <end position="181"/>
    </location>
</feature>
<keyword evidence="3" id="KW-1185">Reference proteome</keyword>
<proteinExistence type="predicted"/>
<evidence type="ECO:0008006" key="4">
    <source>
        <dbReference type="Google" id="ProtNLM"/>
    </source>
</evidence>
<feature type="transmembrane region" description="Helical" evidence="1">
    <location>
        <begin position="38"/>
        <end position="60"/>
    </location>
</feature>
<dbReference type="EMBL" id="JADBEF010000001">
    <property type="protein sequence ID" value="MBE1560047.1"/>
    <property type="molecule type" value="Genomic_DNA"/>
</dbReference>
<evidence type="ECO:0000313" key="2">
    <source>
        <dbReference type="EMBL" id="MBE1560047.1"/>
    </source>
</evidence>
<protein>
    <recommendedName>
        <fullName evidence="4">GAP family protein</fullName>
    </recommendedName>
</protein>
<keyword evidence="1" id="KW-1133">Transmembrane helix</keyword>
<gene>
    <name evidence="2" type="ORF">H4W81_002826</name>
</gene>
<evidence type="ECO:0000313" key="3">
    <source>
        <dbReference type="Proteomes" id="UP000661607"/>
    </source>
</evidence>
<keyword evidence="1" id="KW-0812">Transmembrane</keyword>
<organism evidence="2 3">
    <name type="scientific">Nonomuraea africana</name>
    <dbReference type="NCBI Taxonomy" id="46171"/>
    <lineage>
        <taxon>Bacteria</taxon>
        <taxon>Bacillati</taxon>
        <taxon>Actinomycetota</taxon>
        <taxon>Actinomycetes</taxon>
        <taxon>Streptosporangiales</taxon>
        <taxon>Streptosporangiaceae</taxon>
        <taxon>Nonomuraea</taxon>
    </lineage>
</organism>
<evidence type="ECO:0000256" key="1">
    <source>
        <dbReference type="SAM" id="Phobius"/>
    </source>
</evidence>
<feature type="transmembrane region" description="Helical" evidence="1">
    <location>
        <begin position="72"/>
        <end position="91"/>
    </location>
</feature>